<name>A0A7W5VEW7_9ACTN</name>
<dbReference type="Proteomes" id="UP000579945">
    <property type="component" value="Unassembled WGS sequence"/>
</dbReference>
<dbReference type="AlphaFoldDB" id="A0A7W5VEW7"/>
<dbReference type="RefSeq" id="WP_183662040.1">
    <property type="nucleotide sequence ID" value="NZ_JACIBV010000002.1"/>
</dbReference>
<evidence type="ECO:0000313" key="4">
    <source>
        <dbReference type="Proteomes" id="UP000579945"/>
    </source>
</evidence>
<gene>
    <name evidence="3" type="ORF">FHR33_009563</name>
</gene>
<keyword evidence="4" id="KW-1185">Reference proteome</keyword>
<organism evidence="3 4">
    <name type="scientific">Nonomuraea dietziae</name>
    <dbReference type="NCBI Taxonomy" id="65515"/>
    <lineage>
        <taxon>Bacteria</taxon>
        <taxon>Bacillati</taxon>
        <taxon>Actinomycetota</taxon>
        <taxon>Actinomycetes</taxon>
        <taxon>Streptosporangiales</taxon>
        <taxon>Streptosporangiaceae</taxon>
        <taxon>Nonomuraea</taxon>
    </lineage>
</organism>
<dbReference type="Pfam" id="PF11382">
    <property type="entry name" value="MctB"/>
    <property type="match status" value="1"/>
</dbReference>
<evidence type="ECO:0000256" key="2">
    <source>
        <dbReference type="SAM" id="MobiDB-lite"/>
    </source>
</evidence>
<protein>
    <recommendedName>
        <fullName evidence="5">Copper transporter</fullName>
    </recommendedName>
</protein>
<dbReference type="GO" id="GO:0016020">
    <property type="term" value="C:membrane"/>
    <property type="evidence" value="ECO:0007669"/>
    <property type="project" value="InterPro"/>
</dbReference>
<reference evidence="3 4" key="1">
    <citation type="submission" date="2020-08" db="EMBL/GenBank/DDBJ databases">
        <title>Sequencing the genomes of 1000 actinobacteria strains.</title>
        <authorList>
            <person name="Klenk H.-P."/>
        </authorList>
    </citation>
    <scope>NUCLEOTIDE SEQUENCE [LARGE SCALE GENOMIC DNA]</scope>
    <source>
        <strain evidence="3 4">DSM 44320</strain>
    </source>
</reference>
<proteinExistence type="predicted"/>
<feature type="coiled-coil region" evidence="1">
    <location>
        <begin position="34"/>
        <end position="61"/>
    </location>
</feature>
<accession>A0A7W5VEW7</accession>
<dbReference type="GO" id="GO:0055070">
    <property type="term" value="P:copper ion homeostasis"/>
    <property type="evidence" value="ECO:0007669"/>
    <property type="project" value="InterPro"/>
</dbReference>
<evidence type="ECO:0008006" key="5">
    <source>
        <dbReference type="Google" id="ProtNLM"/>
    </source>
</evidence>
<dbReference type="EMBL" id="JACIBV010000002">
    <property type="protein sequence ID" value="MBB3733616.1"/>
    <property type="molecule type" value="Genomic_DNA"/>
</dbReference>
<feature type="region of interest" description="Disordered" evidence="2">
    <location>
        <begin position="295"/>
        <end position="322"/>
    </location>
</feature>
<comment type="caution">
    <text evidence="3">The sequence shown here is derived from an EMBL/GenBank/DDBJ whole genome shotgun (WGS) entry which is preliminary data.</text>
</comment>
<sequence>MIDFRYHLVSIVAIFLALAVGIVMGTTLLSNPAIESALQTADDLRKSNSDYRDQLAALQAREAGNDDFVTAEIPALVRAQLTGESVLLVAAPGSSGTLREQSVQVLTEAGATISGQVTIAEKYLDPTQANFIDQLTTQLKPAGLTLPGTDPYKNAATVLAAALVTADDTQAGTENTTTVGVLDGFEKAGLLSVDGTPAKRATLALVLAPDTPFVGEKAQAQAGALVSLAGGLDDGSQGSSLAGILAATQPGGLIAALRDTGDVAAKVSTVDTLDMPAGRVVVVYSLREQLDGRAGQYGIGPDASEFQPASSAATPSPTTSGS</sequence>
<dbReference type="GeneID" id="95395554"/>
<evidence type="ECO:0000256" key="1">
    <source>
        <dbReference type="SAM" id="Coils"/>
    </source>
</evidence>
<feature type="compositionally biased region" description="Low complexity" evidence="2">
    <location>
        <begin position="308"/>
        <end position="322"/>
    </location>
</feature>
<evidence type="ECO:0000313" key="3">
    <source>
        <dbReference type="EMBL" id="MBB3733616.1"/>
    </source>
</evidence>
<keyword evidence="1" id="KW-0175">Coiled coil</keyword>
<dbReference type="InterPro" id="IPR021522">
    <property type="entry name" value="MctB"/>
</dbReference>